<dbReference type="AlphaFoldDB" id="A0A1G7ZW40"/>
<dbReference type="Pfam" id="PF08240">
    <property type="entry name" value="ADH_N"/>
    <property type="match status" value="1"/>
</dbReference>
<accession>A0A1G7ZW40</accession>
<evidence type="ECO:0000313" key="10">
    <source>
        <dbReference type="Proteomes" id="UP000198956"/>
    </source>
</evidence>
<dbReference type="PANTHER" id="PTHR43161:SF26">
    <property type="entry name" value="GALACTITOL 1-PHOSPHATE 5-DEHYDROGENASE"/>
    <property type="match status" value="1"/>
</dbReference>
<dbReference type="FunFam" id="3.40.50.720:FF:000068">
    <property type="entry name" value="Sorbitol dehydrogenase"/>
    <property type="match status" value="1"/>
</dbReference>
<keyword evidence="6" id="KW-0520">NAD</keyword>
<dbReference type="Proteomes" id="UP000198956">
    <property type="component" value="Unassembled WGS sequence"/>
</dbReference>
<dbReference type="InterPro" id="IPR011032">
    <property type="entry name" value="GroES-like_sf"/>
</dbReference>
<dbReference type="PANTHER" id="PTHR43161">
    <property type="entry name" value="SORBITOL DEHYDROGENASE"/>
    <property type="match status" value="1"/>
</dbReference>
<dbReference type="OrthoDB" id="9777057at2"/>
<dbReference type="RefSeq" id="WP_057897840.1">
    <property type="nucleotide sequence ID" value="NZ_FNDE01000012.1"/>
</dbReference>
<dbReference type="SUPFAM" id="SSF51735">
    <property type="entry name" value="NAD(P)-binding Rossmann-fold domains"/>
    <property type="match status" value="1"/>
</dbReference>
<dbReference type="SMART" id="SM00829">
    <property type="entry name" value="PKS_ER"/>
    <property type="match status" value="1"/>
</dbReference>
<organism evidence="9 10">
    <name type="scientific">Aneurinibacillus thermoaerophilus</name>
    <dbReference type="NCBI Taxonomy" id="143495"/>
    <lineage>
        <taxon>Bacteria</taxon>
        <taxon>Bacillati</taxon>
        <taxon>Bacillota</taxon>
        <taxon>Bacilli</taxon>
        <taxon>Bacillales</taxon>
        <taxon>Paenibacillaceae</taxon>
        <taxon>Aneurinibacillus group</taxon>
        <taxon>Aneurinibacillus</taxon>
    </lineage>
</organism>
<evidence type="ECO:0000256" key="7">
    <source>
        <dbReference type="RuleBase" id="RU361277"/>
    </source>
</evidence>
<proteinExistence type="inferred from homology"/>
<dbReference type="Pfam" id="PF00107">
    <property type="entry name" value="ADH_zinc_N"/>
    <property type="match status" value="1"/>
</dbReference>
<dbReference type="GO" id="GO:0000721">
    <property type="term" value="F:(R,R)-butanediol dehydrogenase activity"/>
    <property type="evidence" value="ECO:0007669"/>
    <property type="project" value="TreeGrafter"/>
</dbReference>
<dbReference type="InterPro" id="IPR020843">
    <property type="entry name" value="ER"/>
</dbReference>
<dbReference type="InterPro" id="IPR013154">
    <property type="entry name" value="ADH-like_N"/>
</dbReference>
<dbReference type="GO" id="GO:0008270">
    <property type="term" value="F:zinc ion binding"/>
    <property type="evidence" value="ECO:0007669"/>
    <property type="project" value="InterPro"/>
</dbReference>
<dbReference type="Gene3D" id="3.40.50.720">
    <property type="entry name" value="NAD(P)-binding Rossmann-like Domain"/>
    <property type="match status" value="1"/>
</dbReference>
<evidence type="ECO:0000256" key="5">
    <source>
        <dbReference type="ARBA" id="ARBA00023002"/>
    </source>
</evidence>
<evidence type="ECO:0000259" key="8">
    <source>
        <dbReference type="SMART" id="SM00829"/>
    </source>
</evidence>
<comment type="similarity">
    <text evidence="2 7">Belongs to the zinc-containing alcohol dehydrogenase family.</text>
</comment>
<evidence type="ECO:0000256" key="1">
    <source>
        <dbReference type="ARBA" id="ARBA00001947"/>
    </source>
</evidence>
<dbReference type="PROSITE" id="PS00059">
    <property type="entry name" value="ADH_ZINC"/>
    <property type="match status" value="1"/>
</dbReference>
<dbReference type="EMBL" id="FNDE01000012">
    <property type="protein sequence ID" value="SDH12400.1"/>
    <property type="molecule type" value="Genomic_DNA"/>
</dbReference>
<evidence type="ECO:0000256" key="3">
    <source>
        <dbReference type="ARBA" id="ARBA00022723"/>
    </source>
</evidence>
<dbReference type="Gene3D" id="3.90.180.10">
    <property type="entry name" value="Medium-chain alcohol dehydrogenases, catalytic domain"/>
    <property type="match status" value="1"/>
</dbReference>
<dbReference type="InterPro" id="IPR013149">
    <property type="entry name" value="ADH-like_C"/>
</dbReference>
<evidence type="ECO:0000256" key="6">
    <source>
        <dbReference type="ARBA" id="ARBA00023027"/>
    </source>
</evidence>
<evidence type="ECO:0000313" key="9">
    <source>
        <dbReference type="EMBL" id="SDH12400.1"/>
    </source>
</evidence>
<gene>
    <name evidence="9" type="ORF">SAMN04489735_101265</name>
</gene>
<dbReference type="CDD" id="cd08233">
    <property type="entry name" value="butanediol_DH_like"/>
    <property type="match status" value="1"/>
</dbReference>
<reference evidence="9 10" key="1">
    <citation type="submission" date="2016-10" db="EMBL/GenBank/DDBJ databases">
        <authorList>
            <person name="de Groot N.N."/>
        </authorList>
    </citation>
    <scope>NUCLEOTIDE SEQUENCE [LARGE SCALE GENOMIC DNA]</scope>
    <source>
        <strain evidence="9 10">L 420-91</strain>
    </source>
</reference>
<dbReference type="SUPFAM" id="SSF50129">
    <property type="entry name" value="GroES-like"/>
    <property type="match status" value="1"/>
</dbReference>
<comment type="cofactor">
    <cofactor evidence="1 7">
        <name>Zn(2+)</name>
        <dbReference type="ChEBI" id="CHEBI:29105"/>
    </cofactor>
</comment>
<dbReference type="InterPro" id="IPR002328">
    <property type="entry name" value="ADH_Zn_CS"/>
</dbReference>
<keyword evidence="5" id="KW-0560">Oxidoreductase</keyword>
<dbReference type="InterPro" id="IPR036291">
    <property type="entry name" value="NAD(P)-bd_dom_sf"/>
</dbReference>
<keyword evidence="3 7" id="KW-0479">Metal-binding</keyword>
<feature type="domain" description="Enoyl reductase (ER)" evidence="8">
    <location>
        <begin position="8"/>
        <end position="347"/>
    </location>
</feature>
<evidence type="ECO:0000256" key="4">
    <source>
        <dbReference type="ARBA" id="ARBA00022833"/>
    </source>
</evidence>
<protein>
    <submittedName>
        <fullName evidence="9">(R,R)-butanediol dehydrogenase / meso-butanediol dehydrogenase / diacetyl reductase</fullName>
    </submittedName>
</protein>
<keyword evidence="4 7" id="KW-0862">Zinc</keyword>
<evidence type="ECO:0000256" key="2">
    <source>
        <dbReference type="ARBA" id="ARBA00008072"/>
    </source>
</evidence>
<sequence>MKAARWYGVKDVRVEEIPEQQVKPGMVKIRVEWCGICGTDLHEYLAGPIFLPSKEPHPLTNEKVPLVLGHEFAGEIVEIGESVTKFKVGDRVAVEPILNCGECGACRSGIYNLCEKLGFHGLAGGGGGFSEYTVVKENMVHKLPDQMSYEQGAMVEPAAVAVHAIRQSKLQVGDKVAVFGAGPIGLLMIQAAKAAGASQIIAVELSEERREFAQKVGADIVLDPKSVDVVKEIQTLTNGGVDVSFEVAGVERVLNQAIESAKFDGQIIIVSVWEKAATILPNSLVLKEREMKGILGYRDIFPEVIQLIANGSIKAEELITKKINIDHIIEEGFETLVKEKSHVKILVSPRAFYLT</sequence>
<name>A0A1G7ZW40_ANETH</name>